<feature type="transmembrane region" description="Helical" evidence="2">
    <location>
        <begin position="1122"/>
        <end position="1142"/>
    </location>
</feature>
<dbReference type="AlphaFoldDB" id="A0A6S8ABY8"/>
<feature type="transmembrane region" description="Helical" evidence="2">
    <location>
        <begin position="54"/>
        <end position="72"/>
    </location>
</feature>
<dbReference type="SUPFAM" id="SSF49503">
    <property type="entry name" value="Cupredoxins"/>
    <property type="match status" value="2"/>
</dbReference>
<dbReference type="Pfam" id="PF07732">
    <property type="entry name" value="Cu-oxidase_3"/>
    <property type="match status" value="1"/>
</dbReference>
<keyword evidence="2" id="KW-0472">Membrane</keyword>
<dbReference type="GO" id="GO:0005507">
    <property type="term" value="F:copper ion binding"/>
    <property type="evidence" value="ECO:0007669"/>
    <property type="project" value="InterPro"/>
</dbReference>
<name>A0A6S8ABY8_9STRA</name>
<keyword evidence="2" id="KW-1133">Transmembrane helix</keyword>
<evidence type="ECO:0000256" key="1">
    <source>
        <dbReference type="ARBA" id="ARBA00010609"/>
    </source>
</evidence>
<dbReference type="EMBL" id="HBIN01004232">
    <property type="protein sequence ID" value="CAE0432649.1"/>
    <property type="molecule type" value="Transcribed_RNA"/>
</dbReference>
<dbReference type="InterPro" id="IPR011707">
    <property type="entry name" value="Cu-oxidase-like_N"/>
</dbReference>
<feature type="transmembrane region" description="Helical" evidence="2">
    <location>
        <begin position="30"/>
        <end position="48"/>
    </location>
</feature>
<organism evidence="5">
    <name type="scientific">Aplanochytrium stocchinoi</name>
    <dbReference type="NCBI Taxonomy" id="215587"/>
    <lineage>
        <taxon>Eukaryota</taxon>
        <taxon>Sar</taxon>
        <taxon>Stramenopiles</taxon>
        <taxon>Bigyra</taxon>
        <taxon>Labyrinthulomycetes</taxon>
        <taxon>Thraustochytrida</taxon>
        <taxon>Thraustochytriidae</taxon>
        <taxon>Aplanochytrium</taxon>
    </lineage>
</organism>
<dbReference type="PANTHER" id="PTHR11709:SF518">
    <property type="entry name" value="MULTICOPPER OXIDASE"/>
    <property type="match status" value="1"/>
</dbReference>
<sequence length="1253" mass="141869">MRTMAHDRLIVETCKQGPKGKNQVAHFQKFFDLGIVICCNIVPLLVLMLTKINVVVSCSLLQMVLIGAVVIIDFHSIHVQLETVLHSRNDNLCIRNVGVTVKPSNERARFRIRARAMLLFSAVMFVSPSPIGLEVAEAAACRSHLVGVDLDECPLESWSTSSSKEFDSLGNPLINIEYVAYNWMIPGLHPVTGEAIEDSYWNMTVKTYRIEGTKSWVPSPTLRWKKGSKVMMKLTNSLHLDPLGDSRIVIPAENMKDKEYRHNIHTHGLHISADEDNPTVEIYPGESRNYEFNVLPNHAGGIHWYHPHIETLSEMHVGGGAAGALIIEDALDGTELPKEILEMPEKVLVIQKIFPHKLNELHDGYSSLFDAFSGLKPGPREYINDLTFSYPDDQKLIDKLELSSSETFYTFVNGYIRPRLNLVSGKWYRWRMLYVGMEDQEEMLADAWFYIQVPDTLVKCSVKLIAKDGVYLRKSRDLRFDKNERIWLHPASRSDVLVRCDINDTSTPSSNASFIMEVPFAKGTLTPKRSVVVIDMQINTDKSKNANTSSLPTDFWIKPCSPSYLPDMTLNHTIVSNMPPPNANNDDLRSLSLNSYITTEKDESFNVLNIEVTPFNINEETFTGYHLERRKKNITIMRLGEVYQWHLVHGTHPLHIHVNHFQLQHDLKDFTGYHRKGDFLDTLATPCPPEGCSNTPNGRQEIEIATFRMYIDTFLGRVLMHCHNMDHSDTGAVAEAFIIDNPDLPQLPVVTQWEDTCSDSLSVYSSQIVPTLAPSIPRSSAVPTLSPTISPIPVVTNSTELTGSPTYMDTNSTVSGSFGTLPGEKEGRGIFWGTFFLLSSLAFIISLWSHSKDRDQADIVQMTGHVLIREKPSRKKGRKCETSEKRFGKTLKKFNWRAAVYGLPIQENKDNLLDNVVKLHSLLGLFITFNPIVSRVQRLGILICLVLGNFMIVALFSGFHALSFSEDIWLAFVASFVAVPLILISNYCLSVYAVETRKHYHRVALIHQAVNGGVRTGTANTARSALSRSEQQLLEAQLDHFVAKHRLKELHDEHITLLATSERIAYYIKKSFWCCSSKKEIYEKAYGGQLEATNDYEQKRHRLEDLEEIHDIRRTDATKTGLLYLLFALYVILSFLTLLVYMRVDEHNHASQKAWITLSLVAYVFGALVIEPILIILTAWFGIQLYECNIKQRLSDKILKSPRNGSRKPAFSDPDKNSNLSAVSIRIREDSNRAGYKQTSKDKKKRLATKFIS</sequence>
<evidence type="ECO:0000256" key="2">
    <source>
        <dbReference type="SAM" id="Phobius"/>
    </source>
</evidence>
<proteinExistence type="inferred from homology"/>
<comment type="similarity">
    <text evidence="1">Belongs to the multicopper oxidase family.</text>
</comment>
<reference evidence="5" key="1">
    <citation type="submission" date="2021-01" db="EMBL/GenBank/DDBJ databases">
        <authorList>
            <person name="Corre E."/>
            <person name="Pelletier E."/>
            <person name="Niang G."/>
            <person name="Scheremetjew M."/>
            <person name="Finn R."/>
            <person name="Kale V."/>
            <person name="Holt S."/>
            <person name="Cochrane G."/>
            <person name="Meng A."/>
            <person name="Brown T."/>
            <person name="Cohen L."/>
        </authorList>
    </citation>
    <scope>NUCLEOTIDE SEQUENCE</scope>
    <source>
        <strain evidence="5">GSBS06</strain>
    </source>
</reference>
<evidence type="ECO:0000313" key="5">
    <source>
        <dbReference type="EMBL" id="CAE0432649.1"/>
    </source>
</evidence>
<feature type="transmembrane region" description="Helical" evidence="2">
    <location>
        <begin position="830"/>
        <end position="848"/>
    </location>
</feature>
<keyword evidence="2" id="KW-0812">Transmembrane</keyword>
<dbReference type="EMBL" id="HBIN01004231">
    <property type="protein sequence ID" value="CAE0432648.1"/>
    <property type="molecule type" value="Transcribed_RNA"/>
</dbReference>
<dbReference type="InterPro" id="IPR045087">
    <property type="entry name" value="Cu-oxidase_fam"/>
</dbReference>
<feature type="transmembrane region" description="Helical" evidence="2">
    <location>
        <begin position="968"/>
        <end position="994"/>
    </location>
</feature>
<dbReference type="GO" id="GO:0016491">
    <property type="term" value="F:oxidoreductase activity"/>
    <property type="evidence" value="ECO:0007669"/>
    <property type="project" value="TreeGrafter"/>
</dbReference>
<feature type="transmembrane region" description="Helical" evidence="2">
    <location>
        <begin position="1154"/>
        <end position="1183"/>
    </location>
</feature>
<protein>
    <recommendedName>
        <fullName evidence="3">Plastocyanin-like domain-containing protein</fullName>
    </recommendedName>
</protein>
<dbReference type="Gene3D" id="2.60.40.420">
    <property type="entry name" value="Cupredoxins - blue copper proteins"/>
    <property type="match status" value="3"/>
</dbReference>
<feature type="transmembrane region" description="Helical" evidence="2">
    <location>
        <begin position="939"/>
        <end position="962"/>
    </location>
</feature>
<evidence type="ECO:0000259" key="3">
    <source>
        <dbReference type="Pfam" id="PF07732"/>
    </source>
</evidence>
<gene>
    <name evidence="4" type="ORF">ASTO00021_LOCUS2966</name>
    <name evidence="5" type="ORF">ASTO00021_LOCUS2967</name>
</gene>
<evidence type="ECO:0000313" key="4">
    <source>
        <dbReference type="EMBL" id="CAE0432648.1"/>
    </source>
</evidence>
<dbReference type="InterPro" id="IPR008972">
    <property type="entry name" value="Cupredoxin"/>
</dbReference>
<accession>A0A6S8ABY8</accession>
<feature type="domain" description="Plastocyanin-like" evidence="3">
    <location>
        <begin position="246"/>
        <end position="330"/>
    </location>
</feature>
<dbReference type="PANTHER" id="PTHR11709">
    <property type="entry name" value="MULTI-COPPER OXIDASE"/>
    <property type="match status" value="1"/>
</dbReference>